<evidence type="ECO:0000256" key="5">
    <source>
        <dbReference type="ARBA" id="ARBA00022553"/>
    </source>
</evidence>
<dbReference type="eggNOG" id="COG5002">
    <property type="taxonomic scope" value="Bacteria"/>
</dbReference>
<dbReference type="eggNOG" id="COG3437">
    <property type="taxonomic scope" value="Bacteria"/>
</dbReference>
<dbReference type="GO" id="GO:0009927">
    <property type="term" value="F:histidine phosphotransfer kinase activity"/>
    <property type="evidence" value="ECO:0007669"/>
    <property type="project" value="TreeGrafter"/>
</dbReference>
<dbReference type="Gene3D" id="1.10.287.130">
    <property type="match status" value="1"/>
</dbReference>
<evidence type="ECO:0000256" key="7">
    <source>
        <dbReference type="ARBA" id="ARBA00022692"/>
    </source>
</evidence>
<feature type="domain" description="Response regulatory" evidence="17">
    <location>
        <begin position="7"/>
        <end position="123"/>
    </location>
</feature>
<dbReference type="PANTHER" id="PTHR43047">
    <property type="entry name" value="TWO-COMPONENT HISTIDINE PROTEIN KINASE"/>
    <property type="match status" value="1"/>
</dbReference>
<name>B4VMP8_9CYAN</name>
<keyword evidence="10" id="KW-0067">ATP-binding</keyword>
<dbReference type="CDD" id="cd16922">
    <property type="entry name" value="HATPase_EvgS-ArcB-TorS-like"/>
    <property type="match status" value="1"/>
</dbReference>
<feature type="modified residue" description="4-aspartylphosphate" evidence="15">
    <location>
        <position position="56"/>
    </location>
</feature>
<comment type="subcellular location">
    <subcellularLocation>
        <location evidence="2">Membrane</location>
    </subcellularLocation>
</comment>
<comment type="catalytic activity">
    <reaction evidence="1">
        <text>ATP + protein L-histidine = ADP + protein N-phospho-L-histidine.</text>
        <dbReference type="EC" id="2.7.13.3"/>
    </reaction>
</comment>
<dbReference type="SUPFAM" id="SSF47384">
    <property type="entry name" value="Homodimeric domain of signal transducing histidine kinase"/>
    <property type="match status" value="1"/>
</dbReference>
<evidence type="ECO:0000256" key="10">
    <source>
        <dbReference type="ARBA" id="ARBA00022840"/>
    </source>
</evidence>
<evidence type="ECO:0000256" key="13">
    <source>
        <dbReference type="ARBA" id="ARBA00023136"/>
    </source>
</evidence>
<organism evidence="18 19">
    <name type="scientific">Coleofasciculus chthonoplastes PCC 7420</name>
    <dbReference type="NCBI Taxonomy" id="118168"/>
    <lineage>
        <taxon>Bacteria</taxon>
        <taxon>Bacillati</taxon>
        <taxon>Cyanobacteriota</taxon>
        <taxon>Cyanophyceae</taxon>
        <taxon>Coleofasciculales</taxon>
        <taxon>Coleofasciculaceae</taxon>
        <taxon>Coleofasciculus</taxon>
    </lineage>
</organism>
<dbReference type="FunFam" id="1.10.287.130:FF:000004">
    <property type="entry name" value="Ethylene receptor 1"/>
    <property type="match status" value="1"/>
</dbReference>
<comment type="similarity">
    <text evidence="3">In the N-terminal section; belongs to the phytochrome family.</text>
</comment>
<evidence type="ECO:0000256" key="8">
    <source>
        <dbReference type="ARBA" id="ARBA00022741"/>
    </source>
</evidence>
<dbReference type="CDD" id="cd19920">
    <property type="entry name" value="REC_PA4781-like"/>
    <property type="match status" value="1"/>
</dbReference>
<dbReference type="InterPro" id="IPR005467">
    <property type="entry name" value="His_kinase_dom"/>
</dbReference>
<dbReference type="SUPFAM" id="SSF52172">
    <property type="entry name" value="CheY-like"/>
    <property type="match status" value="1"/>
</dbReference>
<dbReference type="Pfam" id="PF00072">
    <property type="entry name" value="Response_reg"/>
    <property type="match status" value="1"/>
</dbReference>
<dbReference type="InterPro" id="IPR011006">
    <property type="entry name" value="CheY-like_superfamily"/>
</dbReference>
<keyword evidence="9" id="KW-0418">Kinase</keyword>
<dbReference type="PRINTS" id="PR00344">
    <property type="entry name" value="BCTRLSENSOR"/>
</dbReference>
<keyword evidence="19" id="KW-1185">Reference proteome</keyword>
<dbReference type="RefSeq" id="WP_006099944.1">
    <property type="nucleotide sequence ID" value="NZ_DS989845.1"/>
</dbReference>
<evidence type="ECO:0000313" key="18">
    <source>
        <dbReference type="EMBL" id="EDX76987.1"/>
    </source>
</evidence>
<dbReference type="SMART" id="SM00448">
    <property type="entry name" value="REC"/>
    <property type="match status" value="1"/>
</dbReference>
<evidence type="ECO:0000256" key="6">
    <source>
        <dbReference type="ARBA" id="ARBA00022679"/>
    </source>
</evidence>
<evidence type="ECO:0000313" key="19">
    <source>
        <dbReference type="Proteomes" id="UP000003835"/>
    </source>
</evidence>
<evidence type="ECO:0000256" key="4">
    <source>
        <dbReference type="ARBA" id="ARBA00012438"/>
    </source>
</evidence>
<dbReference type="AlphaFoldDB" id="B4VMP8"/>
<feature type="domain" description="Histidine kinase" evidence="16">
    <location>
        <begin position="173"/>
        <end position="412"/>
    </location>
</feature>
<dbReference type="Pfam" id="PF00512">
    <property type="entry name" value="HisKA"/>
    <property type="match status" value="1"/>
</dbReference>
<evidence type="ECO:0000256" key="11">
    <source>
        <dbReference type="ARBA" id="ARBA00022989"/>
    </source>
</evidence>
<evidence type="ECO:0000259" key="17">
    <source>
        <dbReference type="PROSITE" id="PS50110"/>
    </source>
</evidence>
<keyword evidence="6" id="KW-0808">Transferase</keyword>
<dbReference type="PANTHER" id="PTHR43047:SF64">
    <property type="entry name" value="HISTIDINE KINASE CONTAINING CHEY-HOMOLOGOUS RECEIVER DOMAIN AND PAS DOMAIN-RELATED"/>
    <property type="match status" value="1"/>
</dbReference>
<keyword evidence="7" id="KW-0812">Transmembrane</keyword>
<dbReference type="GO" id="GO:0005524">
    <property type="term" value="F:ATP binding"/>
    <property type="evidence" value="ECO:0007669"/>
    <property type="project" value="UniProtKB-KW"/>
</dbReference>
<evidence type="ECO:0000256" key="14">
    <source>
        <dbReference type="ARBA" id="ARBA00074306"/>
    </source>
</evidence>
<keyword evidence="5 15" id="KW-0597">Phosphoprotein</keyword>
<evidence type="ECO:0000256" key="3">
    <source>
        <dbReference type="ARBA" id="ARBA00006402"/>
    </source>
</evidence>
<dbReference type="SMART" id="SM00388">
    <property type="entry name" value="HisKA"/>
    <property type="match status" value="1"/>
</dbReference>
<dbReference type="EC" id="2.7.13.3" evidence="4"/>
<evidence type="ECO:0000259" key="16">
    <source>
        <dbReference type="PROSITE" id="PS50109"/>
    </source>
</evidence>
<dbReference type="CDD" id="cd00082">
    <property type="entry name" value="HisKA"/>
    <property type="match status" value="1"/>
</dbReference>
<dbReference type="InterPro" id="IPR004358">
    <property type="entry name" value="Sig_transdc_His_kin-like_C"/>
</dbReference>
<dbReference type="InterPro" id="IPR001789">
    <property type="entry name" value="Sig_transdc_resp-reg_receiver"/>
</dbReference>
<reference evidence="18 19" key="1">
    <citation type="submission" date="2008-07" db="EMBL/GenBank/DDBJ databases">
        <authorList>
            <person name="Tandeau de Marsac N."/>
            <person name="Ferriera S."/>
            <person name="Johnson J."/>
            <person name="Kravitz S."/>
            <person name="Beeson K."/>
            <person name="Sutton G."/>
            <person name="Rogers Y.-H."/>
            <person name="Friedman R."/>
            <person name="Frazier M."/>
            <person name="Venter J.C."/>
        </authorList>
    </citation>
    <scope>NUCLEOTIDE SEQUENCE [LARGE SCALE GENOMIC DNA]</scope>
    <source>
        <strain evidence="18 19">PCC 7420</strain>
    </source>
</reference>
<dbReference type="PROSITE" id="PS50109">
    <property type="entry name" value="HIS_KIN"/>
    <property type="match status" value="1"/>
</dbReference>
<dbReference type="FunFam" id="3.30.565.10:FF:000010">
    <property type="entry name" value="Sensor histidine kinase RcsC"/>
    <property type="match status" value="1"/>
</dbReference>
<dbReference type="STRING" id="118168.MC7420_1990"/>
<dbReference type="Proteomes" id="UP000003835">
    <property type="component" value="Unassembled WGS sequence"/>
</dbReference>
<dbReference type="SMART" id="SM00387">
    <property type="entry name" value="HATPase_c"/>
    <property type="match status" value="1"/>
</dbReference>
<keyword evidence="11" id="KW-1133">Transmembrane helix</keyword>
<dbReference type="InterPro" id="IPR003594">
    <property type="entry name" value="HATPase_dom"/>
</dbReference>
<dbReference type="PROSITE" id="PS50110">
    <property type="entry name" value="RESPONSE_REGULATORY"/>
    <property type="match status" value="1"/>
</dbReference>
<evidence type="ECO:0000256" key="12">
    <source>
        <dbReference type="ARBA" id="ARBA00023012"/>
    </source>
</evidence>
<protein>
    <recommendedName>
        <fullName evidence="14">Circadian input-output histidine kinase CikA</fullName>
        <ecNumber evidence="4">2.7.13.3</ecNumber>
    </recommendedName>
</protein>
<dbReference type="Gene3D" id="3.40.50.2300">
    <property type="match status" value="1"/>
</dbReference>
<dbReference type="SUPFAM" id="SSF55874">
    <property type="entry name" value="ATPase domain of HSP90 chaperone/DNA topoisomerase II/histidine kinase"/>
    <property type="match status" value="1"/>
</dbReference>
<dbReference type="Gene3D" id="3.30.565.10">
    <property type="entry name" value="Histidine kinase-like ATPase, C-terminal domain"/>
    <property type="match status" value="1"/>
</dbReference>
<accession>B4VMP8</accession>
<dbReference type="OrthoDB" id="9778628at2"/>
<dbReference type="InterPro" id="IPR036890">
    <property type="entry name" value="HATPase_C_sf"/>
</dbReference>
<evidence type="ECO:0000256" key="1">
    <source>
        <dbReference type="ARBA" id="ARBA00000085"/>
    </source>
</evidence>
<dbReference type="EMBL" id="DS989845">
    <property type="protein sequence ID" value="EDX76987.1"/>
    <property type="molecule type" value="Genomic_DNA"/>
</dbReference>
<gene>
    <name evidence="18" type="ORF">MC7420_1990</name>
</gene>
<keyword evidence="8" id="KW-0547">Nucleotide-binding</keyword>
<keyword evidence="13" id="KW-0472">Membrane</keyword>
<dbReference type="Pfam" id="PF02518">
    <property type="entry name" value="HATPase_c"/>
    <property type="match status" value="1"/>
</dbReference>
<proteinExistence type="inferred from homology"/>
<dbReference type="GO" id="GO:0005886">
    <property type="term" value="C:plasma membrane"/>
    <property type="evidence" value="ECO:0007669"/>
    <property type="project" value="TreeGrafter"/>
</dbReference>
<keyword evidence="12" id="KW-0902">Two-component regulatory system</keyword>
<evidence type="ECO:0000256" key="9">
    <source>
        <dbReference type="ARBA" id="ARBA00022777"/>
    </source>
</evidence>
<dbReference type="InterPro" id="IPR003661">
    <property type="entry name" value="HisK_dim/P_dom"/>
</dbReference>
<sequence length="524" mass="59119">MVNKQTSLLIVDDNIDNLRSLAAILRLEGYKVRKAISGQVALETVRSHPPDLIFLDIKMPQMDGYTVCSILKQDTTTGSIPIIFLSALNETADKLKAFAVGGVDYITKPFQAPEVVARVENQLRLQRLSQQLVEQNAQLIQEIQIRQQTEAALHQAVEQAEAANRAKSVFLANMSHELRSPLTGILGYAQLLQKATDCTPLQQKGLGVIYQCGSHLLTLINDILDLSKIEAQKLEIFPDYIDFCLFLNHLAELFKFKAQEKKLKFAYFPLTSLPPEIYVDEKRLRQVLINLLSNAIKFTHQGSVTLKVSVRSYSCELNDHKVTSSRQTDKVQKTLANIRFEIEDTGIGITPEKREKIFLPFEQVMESSHSPEGTGLGLTISKKILVLMGSKIFLESCPNRGSKFWFDLDVLTNLPRSYFTMINDSQSQTLSQELGDESHQIINTLSPEPELVVPPLAELLLLYEAAQMGDVQNVQQQILRLQQLNSDYLAFVTQVLELADNFDYEEILKLIDQYYDYGGKMTTC</sequence>
<dbReference type="GO" id="GO:0000155">
    <property type="term" value="F:phosphorelay sensor kinase activity"/>
    <property type="evidence" value="ECO:0007669"/>
    <property type="project" value="InterPro"/>
</dbReference>
<evidence type="ECO:0000256" key="15">
    <source>
        <dbReference type="PROSITE-ProRule" id="PRU00169"/>
    </source>
</evidence>
<dbReference type="HOGENOM" id="CLU_000445_114_72_3"/>
<dbReference type="InterPro" id="IPR036097">
    <property type="entry name" value="HisK_dim/P_sf"/>
</dbReference>
<evidence type="ECO:0000256" key="2">
    <source>
        <dbReference type="ARBA" id="ARBA00004370"/>
    </source>
</evidence>